<feature type="domain" description="AntA/AntB antirepressor" evidence="2">
    <location>
        <begin position="21"/>
        <end position="89"/>
    </location>
</feature>
<evidence type="ECO:0000259" key="2">
    <source>
        <dbReference type="Pfam" id="PF08346"/>
    </source>
</evidence>
<dbReference type="RefSeq" id="WP_228103024.1">
    <property type="nucleotide sequence ID" value="NZ_CP101637.1"/>
</dbReference>
<evidence type="ECO:0000259" key="1">
    <source>
        <dbReference type="Pfam" id="PF03374"/>
    </source>
</evidence>
<proteinExistence type="predicted"/>
<gene>
    <name evidence="3" type="ORF">TEMA_11520</name>
</gene>
<dbReference type="EMBL" id="CP101637">
    <property type="protein sequence ID" value="WMT80830.1"/>
    <property type="molecule type" value="Genomic_DNA"/>
</dbReference>
<dbReference type="InterPro" id="IPR013557">
    <property type="entry name" value="AntA/B_antirep"/>
</dbReference>
<evidence type="ECO:0000313" key="3">
    <source>
        <dbReference type="EMBL" id="WMT80830.1"/>
    </source>
</evidence>
<dbReference type="Proteomes" id="UP001235030">
    <property type="component" value="Chromosome"/>
</dbReference>
<evidence type="ECO:0008006" key="5">
    <source>
        <dbReference type="Google" id="ProtNLM"/>
    </source>
</evidence>
<accession>A0ABY9Q1B0</accession>
<feature type="domain" description="Antirepressor protein C-terminal" evidence="1">
    <location>
        <begin position="156"/>
        <end position="230"/>
    </location>
</feature>
<protein>
    <recommendedName>
        <fullName evidence="5">Phage antirepressor Ant</fullName>
    </recommendedName>
</protein>
<dbReference type="Pfam" id="PF08346">
    <property type="entry name" value="AntA"/>
    <property type="match status" value="1"/>
</dbReference>
<organism evidence="3 4">
    <name type="scientific">Terrisporobacter mayombei</name>
    <dbReference type="NCBI Taxonomy" id="1541"/>
    <lineage>
        <taxon>Bacteria</taxon>
        <taxon>Bacillati</taxon>
        <taxon>Bacillota</taxon>
        <taxon>Clostridia</taxon>
        <taxon>Peptostreptococcales</taxon>
        <taxon>Peptostreptococcaceae</taxon>
        <taxon>Terrisporobacter</taxon>
    </lineage>
</organism>
<reference evidence="3 4" key="1">
    <citation type="submission" date="2022-07" db="EMBL/GenBank/DDBJ databases">
        <title>Genome sequence of Terrisporobacter mayombei DSM6539.</title>
        <authorList>
            <person name="Boeer T."/>
            <person name="Bengelsdorf F.R."/>
            <person name="Daniel R."/>
            <person name="Poehlein A."/>
        </authorList>
    </citation>
    <scope>NUCLEOTIDE SEQUENCE [LARGE SCALE GENOMIC DNA]</scope>
    <source>
        <strain evidence="3 4">DSM 6539</strain>
    </source>
</reference>
<name>A0ABY9Q1B0_9FIRM</name>
<dbReference type="Pfam" id="PF03374">
    <property type="entry name" value="ANT"/>
    <property type="match status" value="1"/>
</dbReference>
<dbReference type="InterPro" id="IPR005039">
    <property type="entry name" value="Ant_C"/>
</dbReference>
<keyword evidence="4" id="KW-1185">Reference proteome</keyword>
<sequence length="244" mass="28895">MEEKLENLIPVSITEESDVLISARDLHGFLEIKTNFRIWYPRMVDYGFVENEDYQKVYEKTNTLGGQQTVVDYMMNVDMAKEIAMIQRSEKGKEARTYFIKVEKKFKAAQVALRSLLEITENNFKNSTTFTAYNNQPNFNNDNAYVIEEKPGNLKTNFRDTSKLYGIRENLFVNWLLLNNYCYRDKKGIIKPYAKVMEYFYLREFTTENGHNGMQTLINSRGREFFRNLLIDEKIIKEEIKLLE</sequence>
<evidence type="ECO:0000313" key="4">
    <source>
        <dbReference type="Proteomes" id="UP001235030"/>
    </source>
</evidence>